<evidence type="ECO:0000313" key="1">
    <source>
        <dbReference type="EMBL" id="MBM3116072.1"/>
    </source>
</evidence>
<protein>
    <submittedName>
        <fullName evidence="1">Uncharacterized protein</fullName>
    </submittedName>
</protein>
<sequence>MRAEQALQKFKELAAVTSSEVQAVLANPAERQALYKLLLSEQLHPMAPLIRAAFQKEVEYRDALWERTVEDDGNSYEGIYRCAFLLYCLGTPDDIPALWQAKYLNMDVGTSMGAEFFIGAGLNESIKFIENAVHPESTEIAAYIQGWFSQSDAMQWQKAWEEDMRSNISDA</sequence>
<organism evidence="1 2">
    <name type="scientific">Jeongeupia naejangsanensis</name>
    <dbReference type="NCBI Taxonomy" id="613195"/>
    <lineage>
        <taxon>Bacteria</taxon>
        <taxon>Pseudomonadati</taxon>
        <taxon>Pseudomonadota</taxon>
        <taxon>Betaproteobacteria</taxon>
        <taxon>Neisseriales</taxon>
        <taxon>Chitinibacteraceae</taxon>
        <taxon>Jeongeupia</taxon>
    </lineage>
</organism>
<dbReference type="Proteomes" id="UP000809431">
    <property type="component" value="Unassembled WGS sequence"/>
</dbReference>
<dbReference type="RefSeq" id="WP_203538145.1">
    <property type="nucleotide sequence ID" value="NZ_JAESND010000004.1"/>
</dbReference>
<gene>
    <name evidence="1" type="ORF">JMJ54_09520</name>
</gene>
<name>A0ABS2BKC9_9NEIS</name>
<accession>A0ABS2BKC9</accession>
<comment type="caution">
    <text evidence="1">The sequence shown here is derived from an EMBL/GenBank/DDBJ whole genome shotgun (WGS) entry which is preliminary data.</text>
</comment>
<keyword evidence="2" id="KW-1185">Reference proteome</keyword>
<proteinExistence type="predicted"/>
<reference evidence="1 2" key="1">
    <citation type="submission" date="2021-01" db="EMBL/GenBank/DDBJ databases">
        <title>Draft Genome Sequence and Polyhydroxyalkanoate Biosynthetic Potential of Jeongeupia naejangsanensis Type Strain DSM 24253.</title>
        <authorList>
            <person name="Turrini P."/>
            <person name="Artuso I."/>
            <person name="Lugli G.A."/>
            <person name="Frangipani E."/>
            <person name="Ventura M."/>
            <person name="Visca P."/>
        </authorList>
    </citation>
    <scope>NUCLEOTIDE SEQUENCE [LARGE SCALE GENOMIC DNA]</scope>
    <source>
        <strain evidence="1 2">DSM 24253</strain>
    </source>
</reference>
<dbReference type="EMBL" id="JAESND010000004">
    <property type="protein sequence ID" value="MBM3116072.1"/>
    <property type="molecule type" value="Genomic_DNA"/>
</dbReference>
<evidence type="ECO:0000313" key="2">
    <source>
        <dbReference type="Proteomes" id="UP000809431"/>
    </source>
</evidence>